<dbReference type="Proteomes" id="UP000887568">
    <property type="component" value="Unplaced"/>
</dbReference>
<evidence type="ECO:0000256" key="2">
    <source>
        <dbReference type="ARBA" id="ARBA00013846"/>
    </source>
</evidence>
<accession>A0A914BRQ0</accession>
<dbReference type="EnsemblMetazoa" id="XM_038222373.1">
    <property type="protein sequence ID" value="XP_038078301.1"/>
    <property type="gene ID" value="LOC119745772"/>
</dbReference>
<dbReference type="GeneID" id="119745772"/>
<proteinExistence type="inferred from homology"/>
<dbReference type="RefSeq" id="XP_038078301.1">
    <property type="nucleotide sequence ID" value="XM_038222373.1"/>
</dbReference>
<dbReference type="PANTHER" id="PTHR31716">
    <property type="entry name" value="PROTEIN FMC1 HOMOLOG"/>
    <property type="match status" value="1"/>
</dbReference>
<evidence type="ECO:0000313" key="3">
    <source>
        <dbReference type="EnsemblMetazoa" id="XP_038078301.1"/>
    </source>
</evidence>
<sequence>MSNTKLQTLRLLRSLLRELREVKNSSPRNTMAYGYLMDQFRKNQVTSEKYCKEHNEMLHQAQTYLCLLRSTREHEALQAVYRRGERTVAESANLVGLQLPKPYEE</sequence>
<dbReference type="OMA" id="HHASLTY"/>
<evidence type="ECO:0000256" key="1">
    <source>
        <dbReference type="ARBA" id="ARBA00009058"/>
    </source>
</evidence>
<dbReference type="PANTHER" id="PTHR31716:SF1">
    <property type="entry name" value="PROTEIN FMC1 HOMOLOG"/>
    <property type="match status" value="1"/>
</dbReference>
<dbReference type="GO" id="GO:0005739">
    <property type="term" value="C:mitochondrion"/>
    <property type="evidence" value="ECO:0007669"/>
    <property type="project" value="TreeGrafter"/>
</dbReference>
<protein>
    <recommendedName>
        <fullName evidence="2">Protein FMC1 homolog</fullName>
    </recommendedName>
</protein>
<keyword evidence="4" id="KW-1185">Reference proteome</keyword>
<organism evidence="3 4">
    <name type="scientific">Patiria miniata</name>
    <name type="common">Bat star</name>
    <name type="synonym">Asterina miniata</name>
    <dbReference type="NCBI Taxonomy" id="46514"/>
    <lineage>
        <taxon>Eukaryota</taxon>
        <taxon>Metazoa</taxon>
        <taxon>Echinodermata</taxon>
        <taxon>Eleutherozoa</taxon>
        <taxon>Asterozoa</taxon>
        <taxon>Asteroidea</taxon>
        <taxon>Valvatacea</taxon>
        <taxon>Valvatida</taxon>
        <taxon>Asterinidae</taxon>
        <taxon>Patiria</taxon>
    </lineage>
</organism>
<dbReference type="Pfam" id="PF13233">
    <property type="entry name" value="Complex1_LYR_2"/>
    <property type="match status" value="1"/>
</dbReference>
<dbReference type="AlphaFoldDB" id="A0A914BRQ0"/>
<comment type="similarity">
    <text evidence="1">Belongs to the FMC1 family.</text>
</comment>
<dbReference type="InterPro" id="IPR037667">
    <property type="entry name" value="FMC1_homologue"/>
</dbReference>
<evidence type="ECO:0000313" key="4">
    <source>
        <dbReference type="Proteomes" id="UP000887568"/>
    </source>
</evidence>
<reference evidence="3" key="1">
    <citation type="submission" date="2022-11" db="UniProtKB">
        <authorList>
            <consortium name="EnsemblMetazoa"/>
        </authorList>
    </citation>
    <scope>IDENTIFICATION</scope>
</reference>
<name>A0A914BRQ0_PATMI</name>
<dbReference type="OrthoDB" id="551431at2759"/>